<dbReference type="EMBL" id="FOLE01000001">
    <property type="protein sequence ID" value="SFB73529.1"/>
    <property type="molecule type" value="Genomic_DNA"/>
</dbReference>
<name>A0A1I1DEV7_9BACT</name>
<keyword evidence="2" id="KW-0812">Transmembrane</keyword>
<keyword evidence="2" id="KW-1133">Transmembrane helix</keyword>
<organism evidence="3 4">
    <name type="scientific">Flexibacter flexilis DSM 6793</name>
    <dbReference type="NCBI Taxonomy" id="927664"/>
    <lineage>
        <taxon>Bacteria</taxon>
        <taxon>Pseudomonadati</taxon>
        <taxon>Bacteroidota</taxon>
        <taxon>Cytophagia</taxon>
        <taxon>Cytophagales</taxon>
        <taxon>Flexibacteraceae</taxon>
        <taxon>Flexibacter</taxon>
    </lineage>
</organism>
<dbReference type="RefSeq" id="WP_091505852.1">
    <property type="nucleotide sequence ID" value="NZ_FOLE01000001.1"/>
</dbReference>
<sequence>MKEIDKIFKDKLQSHEAVPPSALWDRLEDHLAENDKRKAAIWWRTASSAAAVGTLAIGIWWFASQQNEVGNANMAALSSIAKDTVVVNLPENQGNAIESVKENETTPTPRKPAKVQPMRLKQQLVPQVPEHLAERKNTKNSPPQPIQNPTEKMLAVASPDTANNWDSVATNSKTENLVAELKTPQVAPLPTDGEIVVELRPEKVQIASAEKPQTRLGRLWQKVRGIKLGEEQEALGEKIDEQRQRLVALIQK</sequence>
<evidence type="ECO:0000313" key="4">
    <source>
        <dbReference type="Proteomes" id="UP000199514"/>
    </source>
</evidence>
<feature type="region of interest" description="Disordered" evidence="1">
    <location>
        <begin position="100"/>
        <end position="119"/>
    </location>
</feature>
<dbReference type="AlphaFoldDB" id="A0A1I1DEV7"/>
<dbReference type="STRING" id="927664.SAMN05421780_101176"/>
<dbReference type="Proteomes" id="UP000199514">
    <property type="component" value="Unassembled WGS sequence"/>
</dbReference>
<evidence type="ECO:0000256" key="2">
    <source>
        <dbReference type="SAM" id="Phobius"/>
    </source>
</evidence>
<evidence type="ECO:0000256" key="1">
    <source>
        <dbReference type="SAM" id="MobiDB-lite"/>
    </source>
</evidence>
<protein>
    <submittedName>
        <fullName evidence="3">Uncharacterized protein</fullName>
    </submittedName>
</protein>
<dbReference type="OrthoDB" id="849204at2"/>
<feature type="region of interest" description="Disordered" evidence="1">
    <location>
        <begin position="131"/>
        <end position="150"/>
    </location>
</feature>
<keyword evidence="4" id="KW-1185">Reference proteome</keyword>
<evidence type="ECO:0000313" key="3">
    <source>
        <dbReference type="EMBL" id="SFB73529.1"/>
    </source>
</evidence>
<keyword evidence="2" id="KW-0472">Membrane</keyword>
<proteinExistence type="predicted"/>
<gene>
    <name evidence="3" type="ORF">SAMN05421780_101176</name>
</gene>
<feature type="transmembrane region" description="Helical" evidence="2">
    <location>
        <begin position="41"/>
        <end position="63"/>
    </location>
</feature>
<reference evidence="3 4" key="1">
    <citation type="submission" date="2016-10" db="EMBL/GenBank/DDBJ databases">
        <authorList>
            <person name="de Groot N.N."/>
        </authorList>
    </citation>
    <scope>NUCLEOTIDE SEQUENCE [LARGE SCALE GENOMIC DNA]</scope>
    <source>
        <strain evidence="3 4">DSM 6793</strain>
    </source>
</reference>
<accession>A0A1I1DEV7</accession>